<keyword evidence="3" id="KW-1185">Reference proteome</keyword>
<feature type="chain" id="PRO_5045548850" evidence="1">
    <location>
        <begin position="21"/>
        <end position="56"/>
    </location>
</feature>
<evidence type="ECO:0000256" key="1">
    <source>
        <dbReference type="SAM" id="SignalP"/>
    </source>
</evidence>
<dbReference type="EMBL" id="CAJZAI010000005">
    <property type="protein sequence ID" value="CAG9174270.1"/>
    <property type="molecule type" value="Genomic_DNA"/>
</dbReference>
<feature type="signal peptide" evidence="1">
    <location>
        <begin position="1"/>
        <end position="20"/>
    </location>
</feature>
<evidence type="ECO:0000313" key="2">
    <source>
        <dbReference type="EMBL" id="CAG9174270.1"/>
    </source>
</evidence>
<sequence length="56" mass="5582">MCKILAVVAIGLLVASQAVGARNTPCSGKKGGVAHCSGVKFVCKDGSISQSKQSCS</sequence>
<comment type="caution">
    <text evidence="2">The sequence shown here is derived from an EMBL/GenBank/DDBJ whole genome shotgun (WGS) entry which is preliminary data.</text>
</comment>
<keyword evidence="1" id="KW-0732">Signal</keyword>
<proteinExistence type="predicted"/>
<evidence type="ECO:0000313" key="3">
    <source>
        <dbReference type="Proteomes" id="UP000727654"/>
    </source>
</evidence>
<organism evidence="2 3">
    <name type="scientific">Cupriavidus laharis</name>
    <dbReference type="NCBI Taxonomy" id="151654"/>
    <lineage>
        <taxon>Bacteria</taxon>
        <taxon>Pseudomonadati</taxon>
        <taxon>Pseudomonadota</taxon>
        <taxon>Betaproteobacteria</taxon>
        <taxon>Burkholderiales</taxon>
        <taxon>Burkholderiaceae</taxon>
        <taxon>Cupriavidus</taxon>
    </lineage>
</organism>
<reference evidence="2 3" key="1">
    <citation type="submission" date="2021-08" db="EMBL/GenBank/DDBJ databases">
        <authorList>
            <person name="Peeters C."/>
        </authorList>
    </citation>
    <scope>NUCLEOTIDE SEQUENCE [LARGE SCALE GENOMIC DNA]</scope>
    <source>
        <strain evidence="2 3">LMG 23992</strain>
    </source>
</reference>
<gene>
    <name evidence="2" type="ORF">LMG23992_02688</name>
</gene>
<name>A0ABM8X305_9BURK</name>
<dbReference type="Proteomes" id="UP000727654">
    <property type="component" value="Unassembled WGS sequence"/>
</dbReference>
<protein>
    <submittedName>
        <fullName evidence="2">Uncharacterized protein</fullName>
    </submittedName>
</protein>
<accession>A0ABM8X305</accession>